<feature type="transmembrane region" description="Helical" evidence="1">
    <location>
        <begin position="44"/>
        <end position="61"/>
    </location>
</feature>
<geneLocation type="plasmid" evidence="3">
    <name>pCP16SBCL1142-1</name>
</geneLocation>
<organism evidence="3">
    <name type="scientific">Clostridium perfringens</name>
    <dbReference type="NCBI Taxonomy" id="1502"/>
    <lineage>
        <taxon>Bacteria</taxon>
        <taxon>Bacillati</taxon>
        <taxon>Bacillota</taxon>
        <taxon>Clostridia</taxon>
        <taxon>Eubacteriales</taxon>
        <taxon>Clostridiaceae</taxon>
        <taxon>Clostridium</taxon>
    </lineage>
</organism>
<dbReference type="EMBL" id="MK285062">
    <property type="protein sequence ID" value="QDB01296.1"/>
    <property type="molecule type" value="Genomic_DNA"/>
</dbReference>
<dbReference type="GO" id="GO:0004175">
    <property type="term" value="F:endopeptidase activity"/>
    <property type="evidence" value="ECO:0007669"/>
    <property type="project" value="UniProtKB-ARBA"/>
</dbReference>
<dbReference type="Pfam" id="PF02517">
    <property type="entry name" value="Rce1-like"/>
    <property type="match status" value="1"/>
</dbReference>
<accession>A0A4Y5T4J9</accession>
<keyword evidence="1" id="KW-1133">Transmembrane helix</keyword>
<feature type="transmembrane region" description="Helical" evidence="1">
    <location>
        <begin position="12"/>
        <end position="32"/>
    </location>
</feature>
<reference evidence="3" key="1">
    <citation type="journal article" date="2019" name="Pathogens">
        <title>In silico Identification of Novel Toxin Homologs and Associated Mobile Genetic Elements in Clostridium perfringens.</title>
        <authorList>
            <person name="Lacey J.A."/>
            <person name="Johanesen P.A."/>
            <person name="Lyras D."/>
            <person name="Moore R.J."/>
        </authorList>
    </citation>
    <scope>NUCLEOTIDE SEQUENCE</scope>
    <source>
        <strain evidence="3">16SBCL1142</strain>
        <plasmid evidence="3">pCP16SBCL1142-1</plasmid>
    </source>
</reference>
<proteinExistence type="predicted"/>
<name>A0A4Y5T4J9_CLOPF</name>
<keyword evidence="3" id="KW-0614">Plasmid</keyword>
<protein>
    <recommendedName>
        <fullName evidence="2">CAAX prenyl protease 2/Lysostaphin resistance protein A-like domain-containing protein</fullName>
    </recommendedName>
</protein>
<dbReference type="AlphaFoldDB" id="A0A4Y5T4J9"/>
<dbReference type="GO" id="GO:0080120">
    <property type="term" value="P:CAAX-box protein maturation"/>
    <property type="evidence" value="ECO:0007669"/>
    <property type="project" value="UniProtKB-ARBA"/>
</dbReference>
<dbReference type="InterPro" id="IPR003675">
    <property type="entry name" value="Rce1/LyrA-like_dom"/>
</dbReference>
<feature type="transmembrane region" description="Helical" evidence="1">
    <location>
        <begin position="82"/>
        <end position="104"/>
    </location>
</feature>
<sequence>MNIQNKLKETTVFWKIVITLCMTILPLQLLLLLQEDSINPYKDIFIFIITIILSFIVIKIIGKPVGLSMQFSNMKMLITKGWYVVLSSIILGILNLISVNFSNIPNTSQIFIFLATLTTGVIFEEITFRGIIQNILVDKYISCGKNPWKAIILSSLIFGSMHFLNLIGKPYFRDYNTSFIYFESWYNDWSCLLFIEKYMDSNNSTFNI</sequence>
<keyword evidence="1" id="KW-0472">Membrane</keyword>
<feature type="transmembrane region" description="Helical" evidence="1">
    <location>
        <begin position="110"/>
        <end position="128"/>
    </location>
</feature>
<feature type="transmembrane region" description="Helical" evidence="1">
    <location>
        <begin position="148"/>
        <end position="168"/>
    </location>
</feature>
<keyword evidence="1" id="KW-0812">Transmembrane</keyword>
<evidence type="ECO:0000313" key="3">
    <source>
        <dbReference type="EMBL" id="QDB01296.1"/>
    </source>
</evidence>
<evidence type="ECO:0000256" key="1">
    <source>
        <dbReference type="SAM" id="Phobius"/>
    </source>
</evidence>
<feature type="domain" description="CAAX prenyl protease 2/Lysostaphin resistance protein A-like" evidence="2">
    <location>
        <begin position="108"/>
        <end position="169"/>
    </location>
</feature>
<evidence type="ECO:0000259" key="2">
    <source>
        <dbReference type="Pfam" id="PF02517"/>
    </source>
</evidence>